<evidence type="ECO:0000256" key="1">
    <source>
        <dbReference type="ARBA" id="ARBA00011900"/>
    </source>
</evidence>
<dbReference type="GeneID" id="66162942"/>
<accession>A0A8D5U5K8</accession>
<evidence type="ECO:0000256" key="3">
    <source>
        <dbReference type="ARBA" id="ARBA00022679"/>
    </source>
</evidence>
<organism evidence="6 7">
    <name type="scientific">Stygiolobus caldivivus</name>
    <dbReference type="NCBI Taxonomy" id="2824673"/>
    <lineage>
        <taxon>Archaea</taxon>
        <taxon>Thermoproteota</taxon>
        <taxon>Thermoprotei</taxon>
        <taxon>Sulfolobales</taxon>
        <taxon>Sulfolobaceae</taxon>
        <taxon>Stygiolobus</taxon>
    </lineage>
</organism>
<evidence type="ECO:0000259" key="5">
    <source>
        <dbReference type="Pfam" id="PF02384"/>
    </source>
</evidence>
<dbReference type="KEGG" id="csty:KN1_12080"/>
<dbReference type="InterPro" id="IPR050953">
    <property type="entry name" value="N4_N6_ade-DNA_methylase"/>
</dbReference>
<gene>
    <name evidence="6" type="ORF">KN1_12080</name>
</gene>
<dbReference type="Gene3D" id="3.40.50.150">
    <property type="entry name" value="Vaccinia Virus protein VP39"/>
    <property type="match status" value="1"/>
</dbReference>
<dbReference type="InterPro" id="IPR029063">
    <property type="entry name" value="SAM-dependent_MTases_sf"/>
</dbReference>
<dbReference type="GO" id="GO:0008170">
    <property type="term" value="F:N-methyltransferase activity"/>
    <property type="evidence" value="ECO:0007669"/>
    <property type="project" value="InterPro"/>
</dbReference>
<dbReference type="AlphaFoldDB" id="A0A8D5U5K8"/>
<proteinExistence type="predicted"/>
<dbReference type="PANTHER" id="PTHR33841:SF1">
    <property type="entry name" value="DNA METHYLTRANSFERASE A"/>
    <property type="match status" value="1"/>
</dbReference>
<keyword evidence="3" id="KW-0808">Transferase</keyword>
<dbReference type="GO" id="GO:0032259">
    <property type="term" value="P:methylation"/>
    <property type="evidence" value="ECO:0007669"/>
    <property type="project" value="UniProtKB-KW"/>
</dbReference>
<dbReference type="PRINTS" id="PR00507">
    <property type="entry name" value="N12N6MTFRASE"/>
</dbReference>
<dbReference type="EMBL" id="AP024597">
    <property type="protein sequence ID" value="BCU69911.1"/>
    <property type="molecule type" value="Genomic_DNA"/>
</dbReference>
<dbReference type="SUPFAM" id="SSF53335">
    <property type="entry name" value="S-adenosyl-L-methionine-dependent methyltransferases"/>
    <property type="match status" value="1"/>
</dbReference>
<keyword evidence="2" id="KW-0489">Methyltransferase</keyword>
<dbReference type="EC" id="2.1.1.72" evidence="1"/>
<evidence type="ECO:0000313" key="6">
    <source>
        <dbReference type="EMBL" id="BCU69911.1"/>
    </source>
</evidence>
<evidence type="ECO:0000256" key="4">
    <source>
        <dbReference type="ARBA" id="ARBA00047942"/>
    </source>
</evidence>
<dbReference type="InterPro" id="IPR003356">
    <property type="entry name" value="DNA_methylase_A-5"/>
</dbReference>
<dbReference type="GO" id="GO:0003677">
    <property type="term" value="F:DNA binding"/>
    <property type="evidence" value="ECO:0007669"/>
    <property type="project" value="InterPro"/>
</dbReference>
<dbReference type="Pfam" id="PF02384">
    <property type="entry name" value="N6_Mtase"/>
    <property type="match status" value="1"/>
</dbReference>
<sequence length="1042" mass="117929">MRYSHDEVLIHVDRALLKVLEEVIDEDKSTEIKVLLKQKRYELVRRVNVSPKKDTSLDRPDIWYFNGQVIVEVKTSQAEFEQALAQLRKYVQQFFRETARYCIITDGLNWDIRDANLERVAFVKVDEKAYEAGALEEAIASSEELRGVLTKAFSEIDLGVEIDPPSISKVFSPVLGYTDFIARLLEGYKDHPLYLSYKDIMLRLYSGLKEEEVTKLYAIHTLLQMVVNSVLSKTLNKDITDTLKVCSGELLQPYETSLPQLVWWNYGETKELVKPVCDEIVSYLYIFNWGSKPSIDVFSHLYEDFVEKSLRYKVGEYYTPWWLTELALKELKEMGAPIRGGIVLDPSCGSGRFLVSAFYKKVKEEGKDPDEAYYEIVGIDINPLAVALARAELIISYIYLQREKEGIFKFSQPKLPPGTPLIFWGDFIGPVVKSYTEVVKELKQIMSSVTNPLLRTALIDKVRKLKKSDALKAVMLFEMVISEYLSKGELRACKKVEEGDKPLATACEIASNFTSGKVSNYLKELVEKYGDHVWGIPITSSLFIDVFLPAIQPEVVVTNPPWIVINTLPKGSKWAEGVKDYVKKSMLSGIKIPGTAISKGDVSAVFLDVILSLMSGGGYVGIVLPAGQSYSGFSTSHGAGKLLTFRVMKRWDTKGEIVYLGDVFGHGVPASLAVLKKGEGFDVRCKSVSVRLDKDSHLDQDPNLKDDGISIEDHVLNVDEYLEKSREIRLNGVENIRLEGDVISPTFSGGPTGSTKKDVIPLTVTVRGYDETTRRAAISPLGFKGSVTYFGKVEWVTSWYIPLKVIYPFAIIRAFKLITRRETLEELYKGWEGLNDTLRVLKIPKKPTISCEEKANLLLYRNQRTFVSAVITQEVLEDMCKKSDGVFIDHHVVVLESKDSDVVYYYSAVLNYMVHKVKELELGGFNRDQFGRPIKAVLELGLEWRGEEWQKKVSELSKSISSNFREKVLVKMKLNPNLPVYEVVDMGRDEVVNEALGLKVEKVLEDLRLLKEFTEIVKELDTKVSGNVREVLSRNVIESRRG</sequence>
<keyword evidence="7" id="KW-1185">Reference proteome</keyword>
<dbReference type="PANTHER" id="PTHR33841">
    <property type="entry name" value="DNA METHYLTRANSFERASE YEEA-RELATED"/>
    <property type="match status" value="1"/>
</dbReference>
<reference evidence="6 7" key="1">
    <citation type="submission" date="2021-04" db="EMBL/GenBank/DDBJ databases">
        <title>Complete genome sequence of Stygiolobus sp. KN-1.</title>
        <authorList>
            <person name="Nakamura K."/>
            <person name="Sakai H."/>
            <person name="Kurosawa N."/>
        </authorList>
    </citation>
    <scope>NUCLEOTIDE SEQUENCE [LARGE SCALE GENOMIC DNA]</scope>
    <source>
        <strain evidence="6 7">KN-1</strain>
    </source>
</reference>
<name>A0A8D5U5K8_9CREN</name>
<dbReference type="RefSeq" id="WP_221289981.1">
    <property type="nucleotide sequence ID" value="NZ_AP024597.1"/>
</dbReference>
<comment type="catalytic activity">
    <reaction evidence="4">
        <text>a 2'-deoxyadenosine in DNA + S-adenosyl-L-methionine = an N(6)-methyl-2'-deoxyadenosine in DNA + S-adenosyl-L-homocysteine + H(+)</text>
        <dbReference type="Rhea" id="RHEA:15197"/>
        <dbReference type="Rhea" id="RHEA-COMP:12418"/>
        <dbReference type="Rhea" id="RHEA-COMP:12419"/>
        <dbReference type="ChEBI" id="CHEBI:15378"/>
        <dbReference type="ChEBI" id="CHEBI:57856"/>
        <dbReference type="ChEBI" id="CHEBI:59789"/>
        <dbReference type="ChEBI" id="CHEBI:90615"/>
        <dbReference type="ChEBI" id="CHEBI:90616"/>
        <dbReference type="EC" id="2.1.1.72"/>
    </reaction>
</comment>
<evidence type="ECO:0000313" key="7">
    <source>
        <dbReference type="Proteomes" id="UP000825123"/>
    </source>
</evidence>
<dbReference type="Proteomes" id="UP000825123">
    <property type="component" value="Chromosome"/>
</dbReference>
<feature type="domain" description="DNA methylase adenine-specific" evidence="5">
    <location>
        <begin position="294"/>
        <end position="398"/>
    </location>
</feature>
<dbReference type="GO" id="GO:0009007">
    <property type="term" value="F:site-specific DNA-methyltransferase (adenine-specific) activity"/>
    <property type="evidence" value="ECO:0007669"/>
    <property type="project" value="UniProtKB-EC"/>
</dbReference>
<evidence type="ECO:0000256" key="2">
    <source>
        <dbReference type="ARBA" id="ARBA00022603"/>
    </source>
</evidence>
<protein>
    <recommendedName>
        <fullName evidence="1">site-specific DNA-methyltransferase (adenine-specific)</fullName>
        <ecNumber evidence="1">2.1.1.72</ecNumber>
    </recommendedName>
</protein>